<evidence type="ECO:0000313" key="8">
    <source>
        <dbReference type="EMBL" id="MBT1699030.1"/>
    </source>
</evidence>
<feature type="chain" id="PRO_5042915772" evidence="6">
    <location>
        <begin position="22"/>
        <end position="669"/>
    </location>
</feature>
<keyword evidence="2" id="KW-0418">Kinase</keyword>
<feature type="repeat" description="TPR" evidence="4">
    <location>
        <begin position="239"/>
        <end position="272"/>
    </location>
</feature>
<dbReference type="SMART" id="SM00028">
    <property type="entry name" value="TPR"/>
    <property type="match status" value="6"/>
</dbReference>
<sequence>MKTSLCSLLLLCAGITGYAQKTDSLERVLLNTTADTTRTILLSLLADQLTVSDPARSLEKARQGLALARRIGFAKGIFENHYSLASSFRGQALFDSAVLHFHRAYTVALSRNDLRAQADACSSLGHCFMRKSEHDSARHYLDKGLALAKKAGDFKIEAGIYNNYGNILLEESNYQKALDYFVQAARLYEHPLNDDYGQCLALSNIGNIQYRLGHYDQALDYAGQSMAIARRRSFKPSIGYAHKLLGRIYRKQGKFDAALEEYRQAQKLFITMNDRRSESEVLQNIGNIYFDKEQHRDALVNYLESLRLAKSTSSKPLIAGDYSCIGQAYLVLKKYDAALRYLDSSRVAASVMGNGYLLMDNYGAMSEVYEAKGDYKKALAMHHRYAEIKDSITQSENRALAEETQAKYELEKKEAQIALLEKDQALTSLALEAHRTVQAGAVIAAFLVIIIAALLVNRYRISNEVKRLAEIERMRNAIARDLHDDIGSTLSTINIISQLAMREETRSSAYLGRIAEQSSQMMENMTDMVWSINPGNDSLAKVVVKMKVFTGEILEPRNIRYRFVGEESLNGVVLDADKRKNLFLIFKEAINNAAKYSGASEVEITLKQSDKKTLMLQIADNGNGFDTEQVRHGNGLHNMEVRAKALGAQFTLTSAVSQGTRISLDMPIT</sequence>
<dbReference type="Proteomes" id="UP001319200">
    <property type="component" value="Unassembled WGS sequence"/>
</dbReference>
<dbReference type="InterPro" id="IPR003594">
    <property type="entry name" value="HATPase_dom"/>
</dbReference>
<keyword evidence="5" id="KW-1133">Transmembrane helix</keyword>
<accession>A0AAP2DMF2</accession>
<proteinExistence type="predicted"/>
<evidence type="ECO:0000256" key="2">
    <source>
        <dbReference type="ARBA" id="ARBA00022777"/>
    </source>
</evidence>
<dbReference type="GO" id="GO:0016020">
    <property type="term" value="C:membrane"/>
    <property type="evidence" value="ECO:0007669"/>
    <property type="project" value="InterPro"/>
</dbReference>
<dbReference type="InterPro" id="IPR019734">
    <property type="entry name" value="TPR_rpt"/>
</dbReference>
<dbReference type="InterPro" id="IPR011712">
    <property type="entry name" value="Sig_transdc_His_kin_sub3_dim/P"/>
</dbReference>
<dbReference type="InterPro" id="IPR036890">
    <property type="entry name" value="HATPase_C_sf"/>
</dbReference>
<dbReference type="EMBL" id="JAHESF010000020">
    <property type="protein sequence ID" value="MBT1699030.1"/>
    <property type="molecule type" value="Genomic_DNA"/>
</dbReference>
<dbReference type="GO" id="GO:0000155">
    <property type="term" value="F:phosphorelay sensor kinase activity"/>
    <property type="evidence" value="ECO:0007669"/>
    <property type="project" value="InterPro"/>
</dbReference>
<comment type="caution">
    <text evidence="8">The sequence shown here is derived from an EMBL/GenBank/DDBJ whole genome shotgun (WGS) entry which is preliminary data.</text>
</comment>
<dbReference type="Pfam" id="PF02518">
    <property type="entry name" value="HATPase_c"/>
    <property type="match status" value="1"/>
</dbReference>
<dbReference type="CDD" id="cd16917">
    <property type="entry name" value="HATPase_UhpB-NarQ-NarX-like"/>
    <property type="match status" value="1"/>
</dbReference>
<protein>
    <submittedName>
        <fullName evidence="8">Tetratricopeptide repeat protein</fullName>
    </submittedName>
</protein>
<dbReference type="InterPro" id="IPR050482">
    <property type="entry name" value="Sensor_HK_TwoCompSys"/>
</dbReference>
<dbReference type="PANTHER" id="PTHR24421">
    <property type="entry name" value="NITRATE/NITRITE SENSOR PROTEIN NARX-RELATED"/>
    <property type="match status" value="1"/>
</dbReference>
<evidence type="ECO:0000256" key="1">
    <source>
        <dbReference type="ARBA" id="ARBA00022679"/>
    </source>
</evidence>
<keyword evidence="3" id="KW-0902">Two-component regulatory system</keyword>
<dbReference type="SUPFAM" id="SSF48452">
    <property type="entry name" value="TPR-like"/>
    <property type="match status" value="2"/>
</dbReference>
<dbReference type="Gene3D" id="1.25.40.10">
    <property type="entry name" value="Tetratricopeptide repeat domain"/>
    <property type="match status" value="2"/>
</dbReference>
<keyword evidence="1" id="KW-0808">Transferase</keyword>
<dbReference type="SMART" id="SM00387">
    <property type="entry name" value="HATPase_c"/>
    <property type="match status" value="1"/>
</dbReference>
<keyword evidence="5" id="KW-0472">Membrane</keyword>
<keyword evidence="9" id="KW-1185">Reference proteome</keyword>
<dbReference type="InterPro" id="IPR011990">
    <property type="entry name" value="TPR-like_helical_dom_sf"/>
</dbReference>
<feature type="repeat" description="TPR" evidence="4">
    <location>
        <begin position="158"/>
        <end position="191"/>
    </location>
</feature>
<dbReference type="SUPFAM" id="SSF55874">
    <property type="entry name" value="ATPase domain of HSP90 chaperone/DNA topoisomerase II/histidine kinase"/>
    <property type="match status" value="1"/>
</dbReference>
<evidence type="ECO:0000313" key="9">
    <source>
        <dbReference type="Proteomes" id="UP001319200"/>
    </source>
</evidence>
<organism evidence="8 9">
    <name type="scientific">Chryseosolibacter histidini</name>
    <dbReference type="NCBI Taxonomy" id="2782349"/>
    <lineage>
        <taxon>Bacteria</taxon>
        <taxon>Pseudomonadati</taxon>
        <taxon>Bacteroidota</taxon>
        <taxon>Cytophagia</taxon>
        <taxon>Cytophagales</taxon>
        <taxon>Chryseotaleaceae</taxon>
        <taxon>Chryseosolibacter</taxon>
    </lineage>
</organism>
<dbReference type="GO" id="GO:0046983">
    <property type="term" value="F:protein dimerization activity"/>
    <property type="evidence" value="ECO:0007669"/>
    <property type="project" value="InterPro"/>
</dbReference>
<dbReference type="Pfam" id="PF13424">
    <property type="entry name" value="TPR_12"/>
    <property type="match status" value="2"/>
</dbReference>
<gene>
    <name evidence="8" type="ORF">KK083_19200</name>
</gene>
<evidence type="ECO:0000259" key="7">
    <source>
        <dbReference type="PROSITE" id="PS50109"/>
    </source>
</evidence>
<keyword evidence="4" id="KW-0802">TPR repeat</keyword>
<dbReference type="Gene3D" id="1.20.5.1930">
    <property type="match status" value="1"/>
</dbReference>
<dbReference type="RefSeq" id="WP_254166351.1">
    <property type="nucleotide sequence ID" value="NZ_JAHESF010000020.1"/>
</dbReference>
<feature type="domain" description="Histidine kinase" evidence="7">
    <location>
        <begin position="481"/>
        <end position="669"/>
    </location>
</feature>
<reference evidence="8 9" key="1">
    <citation type="submission" date="2021-05" db="EMBL/GenBank/DDBJ databases">
        <title>A Polyphasic approach of four new species of the genus Ohtaekwangia: Ohtaekwangia histidinii sp. nov., Ohtaekwangia cretensis sp. nov., Ohtaekwangia indiensis sp. nov., Ohtaekwangia reichenbachii sp. nov. from diverse environment.</title>
        <authorList>
            <person name="Octaviana S."/>
        </authorList>
    </citation>
    <scope>NUCLEOTIDE SEQUENCE [LARGE SCALE GENOMIC DNA]</scope>
    <source>
        <strain evidence="8 9">PWU4</strain>
    </source>
</reference>
<keyword evidence="6" id="KW-0732">Signal</keyword>
<evidence type="ECO:0000256" key="5">
    <source>
        <dbReference type="SAM" id="Phobius"/>
    </source>
</evidence>
<feature type="repeat" description="TPR" evidence="4">
    <location>
        <begin position="279"/>
        <end position="312"/>
    </location>
</feature>
<dbReference type="Gene3D" id="3.30.565.10">
    <property type="entry name" value="Histidine kinase-like ATPase, C-terminal domain"/>
    <property type="match status" value="1"/>
</dbReference>
<keyword evidence="5" id="KW-0812">Transmembrane</keyword>
<feature type="signal peptide" evidence="6">
    <location>
        <begin position="1"/>
        <end position="21"/>
    </location>
</feature>
<dbReference type="PROSITE" id="PS50109">
    <property type="entry name" value="HIS_KIN"/>
    <property type="match status" value="1"/>
</dbReference>
<evidence type="ECO:0000256" key="6">
    <source>
        <dbReference type="SAM" id="SignalP"/>
    </source>
</evidence>
<feature type="transmembrane region" description="Helical" evidence="5">
    <location>
        <begin position="437"/>
        <end position="457"/>
    </location>
</feature>
<evidence type="ECO:0000256" key="4">
    <source>
        <dbReference type="PROSITE-ProRule" id="PRU00339"/>
    </source>
</evidence>
<dbReference type="Pfam" id="PF07730">
    <property type="entry name" value="HisKA_3"/>
    <property type="match status" value="1"/>
</dbReference>
<evidence type="ECO:0000256" key="3">
    <source>
        <dbReference type="ARBA" id="ARBA00023012"/>
    </source>
</evidence>
<dbReference type="InterPro" id="IPR005467">
    <property type="entry name" value="His_kinase_dom"/>
</dbReference>
<dbReference type="PROSITE" id="PS50005">
    <property type="entry name" value="TPR"/>
    <property type="match status" value="3"/>
</dbReference>
<dbReference type="AlphaFoldDB" id="A0AAP2DMF2"/>
<name>A0AAP2DMF2_9BACT</name>